<dbReference type="SUPFAM" id="SSF52540">
    <property type="entry name" value="P-loop containing nucleoside triphosphate hydrolases"/>
    <property type="match status" value="1"/>
</dbReference>
<dbReference type="Pfam" id="PF00005">
    <property type="entry name" value="ABC_tran"/>
    <property type="match status" value="1"/>
</dbReference>
<dbReference type="PROSITE" id="PS50893">
    <property type="entry name" value="ABC_TRANSPORTER_2"/>
    <property type="match status" value="1"/>
</dbReference>
<feature type="domain" description="ABC transporter" evidence="12">
    <location>
        <begin position="293"/>
        <end position="525"/>
    </location>
</feature>
<evidence type="ECO:0000256" key="5">
    <source>
        <dbReference type="ARBA" id="ARBA00022741"/>
    </source>
</evidence>
<dbReference type="InterPro" id="IPR000253">
    <property type="entry name" value="FHA_dom"/>
</dbReference>
<feature type="compositionally biased region" description="Pro residues" evidence="9">
    <location>
        <begin position="129"/>
        <end position="162"/>
    </location>
</feature>
<name>A0ABN6ALF5_9MYCO</name>
<dbReference type="InterPro" id="IPR003439">
    <property type="entry name" value="ABC_transporter-like_ATP-bd"/>
</dbReference>
<protein>
    <submittedName>
        <fullName evidence="13">ABC transporter ATP-binding protein</fullName>
    </submittedName>
</protein>
<evidence type="ECO:0000256" key="9">
    <source>
        <dbReference type="SAM" id="MobiDB-lite"/>
    </source>
</evidence>
<keyword evidence="2" id="KW-0813">Transport</keyword>
<dbReference type="InterPro" id="IPR003593">
    <property type="entry name" value="AAA+_ATPase"/>
</dbReference>
<organism evidence="13 14">
    <name type="scientific">Mycobacterium paraintracellulare</name>
    <dbReference type="NCBI Taxonomy" id="1138383"/>
    <lineage>
        <taxon>Bacteria</taxon>
        <taxon>Bacillati</taxon>
        <taxon>Actinomycetota</taxon>
        <taxon>Actinomycetes</taxon>
        <taxon>Mycobacteriales</taxon>
        <taxon>Mycobacteriaceae</taxon>
        <taxon>Mycobacterium</taxon>
        <taxon>Mycobacterium avium complex (MAC)</taxon>
    </lineage>
</organism>
<feature type="domain" description="FHA" evidence="11">
    <location>
        <begin position="19"/>
        <end position="68"/>
    </location>
</feature>
<evidence type="ECO:0000256" key="4">
    <source>
        <dbReference type="ARBA" id="ARBA00022692"/>
    </source>
</evidence>
<dbReference type="InterPro" id="IPR008984">
    <property type="entry name" value="SMAD_FHA_dom_sf"/>
</dbReference>
<evidence type="ECO:0000313" key="14">
    <source>
        <dbReference type="Proteomes" id="UP000466578"/>
    </source>
</evidence>
<feature type="transmembrane region" description="Helical" evidence="10">
    <location>
        <begin position="740"/>
        <end position="761"/>
    </location>
</feature>
<feature type="transmembrane region" description="Helical" evidence="10">
    <location>
        <begin position="628"/>
        <end position="649"/>
    </location>
</feature>
<feature type="transmembrane region" description="Helical" evidence="10">
    <location>
        <begin position="669"/>
        <end position="692"/>
    </location>
</feature>
<dbReference type="Gene3D" id="3.40.50.300">
    <property type="entry name" value="P-loop containing nucleotide triphosphate hydrolases"/>
    <property type="match status" value="1"/>
</dbReference>
<sequence length="838" mass="89314">MLTVQSEWSQRSFAPGHDIVVGSDLRADMRVAHPLIARAHLLLRFDGAKWIAIDNGSPSGIFVNGHRVRAVDIHDRQSLNLARPDGPRLSFGIGRHDGAVGQLPPTLEAVPVIAPPGAPKTARPEPPRRPGVPPPRIARPQPAPPRYPPAGQPPRAPHPAPQPAGLQPLTEIGAQTLEASGFDSANLRRAVQRSRSRLGAPPAGAAVIGRAEDSDIVISDVLASRHHAYLVPGPTGMEIHDAQSINGTFVNGTRILSAPLTEGDVVTIGNVDLVFNGEILLRRAEAATRTGGLEVREVDFHVDNKRLIQKVSLTARPGTLTALIGGSGAGKSTLSRLIAGATCPTSGSITFEGHDIHAQFASLRSRIGMVPQDDVVHRQLTVTQALNYAAELRLPTDTSKSDRAQVVAQVIEELGLTKHADTRVDKLSGGQRKRASVALELLTGPSLLILDEPTSGLDPALDLQVMTMLRQLADAGRVVLVVTHSLSYLDLCDQVLLMAPGGKTAYCGPPGDIEATMGTTNWAKIFGMVGADPDEANRRFLAQAKPPPPVSDADKPADLGAPARSSTWRQFSTIARRQVRLIVADRAYFIFLALLPFVMGALALTVPGSTGFRVADPNGDGSDEPGSVLMLLTMAAVFMGTALTIRDLIGERPIFRREQAVGLSTKAYLLAKMAVFFVFAIVQSTIATTITILGKGAPTRPALLLGSATLELYVATAAMCVAAAMIGLVLSSLARSNEQIMPLLVVSLMLQLVLCGGMVPVTDRIGLDQMSWAVPSRWGYAAQASTVDLWTIEPGPLAPKDRHFKHTAGTWLFDVGMLVLLTVVYAGIVGWRSRLKRH</sequence>
<dbReference type="Gene3D" id="2.60.200.20">
    <property type="match status" value="2"/>
</dbReference>
<keyword evidence="3" id="KW-0597">Phosphoprotein</keyword>
<keyword evidence="8 10" id="KW-0472">Membrane</keyword>
<dbReference type="SUPFAM" id="SSF49879">
    <property type="entry name" value="SMAD/FHA domain"/>
    <property type="match status" value="2"/>
</dbReference>
<accession>A0ABN6ALF5</accession>
<evidence type="ECO:0000256" key="7">
    <source>
        <dbReference type="ARBA" id="ARBA00022989"/>
    </source>
</evidence>
<keyword evidence="14" id="KW-1185">Reference proteome</keyword>
<feature type="transmembrane region" description="Helical" evidence="10">
    <location>
        <begin position="712"/>
        <end position="733"/>
    </location>
</feature>
<evidence type="ECO:0000256" key="3">
    <source>
        <dbReference type="ARBA" id="ARBA00022553"/>
    </source>
</evidence>
<dbReference type="Proteomes" id="UP000466578">
    <property type="component" value="Chromosome"/>
</dbReference>
<feature type="domain" description="FHA" evidence="11">
    <location>
        <begin position="206"/>
        <end position="255"/>
    </location>
</feature>
<proteinExistence type="predicted"/>
<dbReference type="InterPro" id="IPR027417">
    <property type="entry name" value="P-loop_NTPase"/>
</dbReference>
<evidence type="ECO:0000256" key="10">
    <source>
        <dbReference type="SAM" id="Phobius"/>
    </source>
</evidence>
<dbReference type="InterPro" id="IPR017871">
    <property type="entry name" value="ABC_transporter-like_CS"/>
</dbReference>
<dbReference type="PROSITE" id="PS50006">
    <property type="entry name" value="FHA_DOMAIN"/>
    <property type="match status" value="2"/>
</dbReference>
<dbReference type="GO" id="GO:0005524">
    <property type="term" value="F:ATP binding"/>
    <property type="evidence" value="ECO:0007669"/>
    <property type="project" value="UniProtKB-KW"/>
</dbReference>
<evidence type="ECO:0000259" key="12">
    <source>
        <dbReference type="PROSITE" id="PS50893"/>
    </source>
</evidence>
<dbReference type="Pfam" id="PF00498">
    <property type="entry name" value="FHA"/>
    <property type="match status" value="2"/>
</dbReference>
<feature type="transmembrane region" description="Helical" evidence="10">
    <location>
        <begin position="587"/>
        <end position="608"/>
    </location>
</feature>
<evidence type="ECO:0000256" key="6">
    <source>
        <dbReference type="ARBA" id="ARBA00022840"/>
    </source>
</evidence>
<evidence type="ECO:0000256" key="2">
    <source>
        <dbReference type="ARBA" id="ARBA00022448"/>
    </source>
</evidence>
<dbReference type="SMART" id="SM00240">
    <property type="entry name" value="FHA"/>
    <property type="match status" value="2"/>
</dbReference>
<feature type="region of interest" description="Disordered" evidence="9">
    <location>
        <begin position="543"/>
        <end position="564"/>
    </location>
</feature>
<evidence type="ECO:0000313" key="13">
    <source>
        <dbReference type="EMBL" id="BBY68385.1"/>
    </source>
</evidence>
<keyword evidence="7 10" id="KW-1133">Transmembrane helix</keyword>
<keyword evidence="6 13" id="KW-0067">ATP-binding</keyword>
<dbReference type="InterPro" id="IPR013525">
    <property type="entry name" value="ABC2_TM"/>
</dbReference>
<feature type="transmembrane region" description="Helical" evidence="10">
    <location>
        <begin position="811"/>
        <end position="831"/>
    </location>
</feature>
<keyword evidence="4 10" id="KW-0812">Transmembrane</keyword>
<dbReference type="PANTHER" id="PTHR48041">
    <property type="entry name" value="ABC TRANSPORTER G FAMILY MEMBER 28"/>
    <property type="match status" value="1"/>
</dbReference>
<dbReference type="InterPro" id="IPR050352">
    <property type="entry name" value="ABCG_transporters"/>
</dbReference>
<gene>
    <name evidence="13" type="ORF">MPRI_05720</name>
</gene>
<feature type="region of interest" description="Disordered" evidence="9">
    <location>
        <begin position="109"/>
        <end position="167"/>
    </location>
</feature>
<dbReference type="EMBL" id="AP022597">
    <property type="protein sequence ID" value="BBY68385.1"/>
    <property type="molecule type" value="Genomic_DNA"/>
</dbReference>
<evidence type="ECO:0000256" key="1">
    <source>
        <dbReference type="ARBA" id="ARBA00004141"/>
    </source>
</evidence>
<comment type="subcellular location">
    <subcellularLocation>
        <location evidence="1">Membrane</location>
        <topology evidence="1">Multi-pass membrane protein</topology>
    </subcellularLocation>
</comment>
<dbReference type="PROSITE" id="PS00211">
    <property type="entry name" value="ABC_TRANSPORTER_1"/>
    <property type="match status" value="1"/>
</dbReference>
<evidence type="ECO:0000259" key="11">
    <source>
        <dbReference type="PROSITE" id="PS50006"/>
    </source>
</evidence>
<dbReference type="SMART" id="SM00382">
    <property type="entry name" value="AAA"/>
    <property type="match status" value="1"/>
</dbReference>
<keyword evidence="5" id="KW-0547">Nucleotide-binding</keyword>
<dbReference type="Pfam" id="PF01061">
    <property type="entry name" value="ABC2_membrane"/>
    <property type="match status" value="1"/>
</dbReference>
<reference evidence="13 14" key="1">
    <citation type="journal article" date="2019" name="Emerg. Microbes Infect.">
        <title>Comprehensive subspecies identification of 175 nontuberculous mycobacteria species based on 7547 genomic profiles.</title>
        <authorList>
            <person name="Matsumoto Y."/>
            <person name="Kinjo T."/>
            <person name="Motooka D."/>
            <person name="Nabeya D."/>
            <person name="Jung N."/>
            <person name="Uechi K."/>
            <person name="Horii T."/>
            <person name="Iida T."/>
            <person name="Fujita J."/>
            <person name="Nakamura S."/>
        </authorList>
    </citation>
    <scope>NUCLEOTIDE SEQUENCE [LARGE SCALE GENOMIC DNA]</scope>
    <source>
        <strain evidence="13 14">JCM 30622</strain>
    </source>
</reference>
<evidence type="ECO:0000256" key="8">
    <source>
        <dbReference type="ARBA" id="ARBA00023136"/>
    </source>
</evidence>
<dbReference type="PANTHER" id="PTHR48041:SF139">
    <property type="entry name" value="PROTEIN SCARLET"/>
    <property type="match status" value="1"/>
</dbReference>